<comment type="caution">
    <text evidence="1">The sequence shown here is derived from an EMBL/GenBank/DDBJ whole genome shotgun (WGS) entry which is preliminary data.</text>
</comment>
<proteinExistence type="predicted"/>
<gene>
    <name evidence="1" type="ORF">MSG28_007469</name>
</gene>
<organism evidence="1 2">
    <name type="scientific">Choristoneura fumiferana</name>
    <name type="common">Spruce budworm moth</name>
    <name type="synonym">Archips fumiferana</name>
    <dbReference type="NCBI Taxonomy" id="7141"/>
    <lineage>
        <taxon>Eukaryota</taxon>
        <taxon>Metazoa</taxon>
        <taxon>Ecdysozoa</taxon>
        <taxon>Arthropoda</taxon>
        <taxon>Hexapoda</taxon>
        <taxon>Insecta</taxon>
        <taxon>Pterygota</taxon>
        <taxon>Neoptera</taxon>
        <taxon>Endopterygota</taxon>
        <taxon>Lepidoptera</taxon>
        <taxon>Glossata</taxon>
        <taxon>Ditrysia</taxon>
        <taxon>Tortricoidea</taxon>
        <taxon>Tortricidae</taxon>
        <taxon>Tortricinae</taxon>
        <taxon>Choristoneura</taxon>
    </lineage>
</organism>
<evidence type="ECO:0000313" key="2">
    <source>
        <dbReference type="Proteomes" id="UP001064048"/>
    </source>
</evidence>
<dbReference type="Proteomes" id="UP001064048">
    <property type="component" value="Chromosome 12"/>
</dbReference>
<accession>A0ACC0JXB0</accession>
<protein>
    <submittedName>
        <fullName evidence="1">Uncharacterized protein</fullName>
    </submittedName>
</protein>
<sequence>MGSNQSVRSTHFSRPLPKPPQFDDTEDNHISISNKMVERLVEDATIAGGAAASVPVPPMPRGDYKEKIFMEKMKCLDESHSERSKITVDDLNSLARRIEMRTANMIALDPVCAESKQKVIDCYNERDAVADVVKCWNTIGE</sequence>
<evidence type="ECO:0000313" key="1">
    <source>
        <dbReference type="EMBL" id="KAI8428797.1"/>
    </source>
</evidence>
<dbReference type="EMBL" id="CM046112">
    <property type="protein sequence ID" value="KAI8428797.1"/>
    <property type="molecule type" value="Genomic_DNA"/>
</dbReference>
<keyword evidence="2" id="KW-1185">Reference proteome</keyword>
<name>A0ACC0JXB0_CHOFU</name>
<reference evidence="1 2" key="1">
    <citation type="journal article" date="2022" name="Genome Biol. Evol.">
        <title>The Spruce Budworm Genome: Reconstructing the Evolutionary History of Antifreeze Proteins.</title>
        <authorList>
            <person name="Beliveau C."/>
            <person name="Gagne P."/>
            <person name="Picq S."/>
            <person name="Vernygora O."/>
            <person name="Keeling C.I."/>
            <person name="Pinkney K."/>
            <person name="Doucet D."/>
            <person name="Wen F."/>
            <person name="Johnston J.S."/>
            <person name="Maaroufi H."/>
            <person name="Boyle B."/>
            <person name="Laroche J."/>
            <person name="Dewar K."/>
            <person name="Juretic N."/>
            <person name="Blackburn G."/>
            <person name="Nisole A."/>
            <person name="Brunet B."/>
            <person name="Brandao M."/>
            <person name="Lumley L."/>
            <person name="Duan J."/>
            <person name="Quan G."/>
            <person name="Lucarotti C.J."/>
            <person name="Roe A.D."/>
            <person name="Sperling F.A.H."/>
            <person name="Levesque R.C."/>
            <person name="Cusson M."/>
        </authorList>
    </citation>
    <scope>NUCLEOTIDE SEQUENCE [LARGE SCALE GENOMIC DNA]</scope>
    <source>
        <strain evidence="1">Glfc:IPQL:Cfum</strain>
    </source>
</reference>